<dbReference type="Gene3D" id="3.40.50.300">
    <property type="entry name" value="P-loop containing nucleotide triphosphate hydrolases"/>
    <property type="match status" value="1"/>
</dbReference>
<gene>
    <name evidence="3" type="ORF">HIM_12092</name>
</gene>
<reference evidence="3 4" key="1">
    <citation type="journal article" date="2014" name="Genome Biol. Evol.">
        <title>Comparative genomics and transcriptomics analyses reveal divergent lifestyle features of nematode endoparasitic fungus Hirsutella minnesotensis.</title>
        <authorList>
            <person name="Lai Y."/>
            <person name="Liu K."/>
            <person name="Zhang X."/>
            <person name="Zhang X."/>
            <person name="Li K."/>
            <person name="Wang N."/>
            <person name="Shu C."/>
            <person name="Wu Y."/>
            <person name="Wang C."/>
            <person name="Bushley K.E."/>
            <person name="Xiang M."/>
            <person name="Liu X."/>
        </authorList>
    </citation>
    <scope>NUCLEOTIDE SEQUENCE [LARGE SCALE GENOMIC DNA]</scope>
    <source>
        <strain evidence="3 4">3608</strain>
    </source>
</reference>
<dbReference type="EMBL" id="KQ030873">
    <property type="protein sequence ID" value="KJZ68516.1"/>
    <property type="molecule type" value="Genomic_DNA"/>
</dbReference>
<dbReference type="Proteomes" id="UP000054481">
    <property type="component" value="Unassembled WGS sequence"/>
</dbReference>
<proteinExistence type="inferred from homology"/>
<dbReference type="PANTHER" id="PTHR47642">
    <property type="entry name" value="ATP-DEPENDENT DNA HELICASE"/>
    <property type="match status" value="1"/>
</dbReference>
<dbReference type="GO" id="GO:0006310">
    <property type="term" value="P:DNA recombination"/>
    <property type="evidence" value="ECO:0007669"/>
    <property type="project" value="UniProtKB-KW"/>
</dbReference>
<evidence type="ECO:0000313" key="4">
    <source>
        <dbReference type="Proteomes" id="UP000054481"/>
    </source>
</evidence>
<comment type="similarity">
    <text evidence="1">Belongs to the helicase family.</text>
</comment>
<evidence type="ECO:0000259" key="2">
    <source>
        <dbReference type="Pfam" id="PF05970"/>
    </source>
</evidence>
<keyword evidence="1" id="KW-0067">ATP-binding</keyword>
<keyword evidence="4" id="KW-1185">Reference proteome</keyword>
<protein>
    <recommendedName>
        <fullName evidence="1">ATP-dependent DNA helicase</fullName>
        <ecNumber evidence="1">5.6.2.3</ecNumber>
    </recommendedName>
</protein>
<dbReference type="InterPro" id="IPR027417">
    <property type="entry name" value="P-loop_NTPase"/>
</dbReference>
<dbReference type="GO" id="GO:0005524">
    <property type="term" value="F:ATP binding"/>
    <property type="evidence" value="ECO:0007669"/>
    <property type="project" value="UniProtKB-KW"/>
</dbReference>
<keyword evidence="1" id="KW-0227">DNA damage</keyword>
<dbReference type="GO" id="GO:0000723">
    <property type="term" value="P:telomere maintenance"/>
    <property type="evidence" value="ECO:0007669"/>
    <property type="project" value="InterPro"/>
</dbReference>
<name>A0A0F7ZF48_9HYPO</name>
<keyword evidence="1" id="KW-0234">DNA repair</keyword>
<accession>A0A0F7ZF48</accession>
<sequence length="484" mass="53064">MIQGMQNISAGHGTDRCAATRSVLTGFGDEDIQMTAADLEGTVGDAEPSVEVRLGPSATFLETGKDLVARLTLNQKQAIALLILCRQLDLIHRGEQGDVRQLCQFVGGEGGTGKSRVIEALVDLFARKGLSNRLLITATSGTAAARINGITIHSACGFSKDQGTGANRAKDLDRVRIPKRADRFVHGQSRMDWQEKDVLVIDEVSMLGARTLHAVNEQLCRLRGSQRDFGGIPIVLFCGDFHQRIPWEAGITVVTPLNRNRWNLNMEASLAFQTQQRSMMRIFISEHKWKDGQPTEEEAIMMLRQGDDSAIPVPAFFMFVAGIPIVVNHNTHQGLKLVDGASYTAVEVILDKSYPGHRVSADMTVHFGPPAGVMLESETTKEAHFVGMPPGTILLTPMTAKIQCQRKRPWQQNDVSRKGLPCVAAFACTDYKVQGRTLERVALELRGTRTSIIEGRAVSSPCDPYSLYVQLSRCPTLDGIMLVS</sequence>
<dbReference type="OrthoDB" id="5103340at2759"/>
<evidence type="ECO:0000256" key="1">
    <source>
        <dbReference type="RuleBase" id="RU363044"/>
    </source>
</evidence>
<feature type="domain" description="DNA helicase Pif1-like DEAD-box helicase" evidence="2">
    <location>
        <begin position="105"/>
        <end position="246"/>
    </location>
</feature>
<comment type="catalytic activity">
    <reaction evidence="1">
        <text>ATP + H2O = ADP + phosphate + H(+)</text>
        <dbReference type="Rhea" id="RHEA:13065"/>
        <dbReference type="ChEBI" id="CHEBI:15377"/>
        <dbReference type="ChEBI" id="CHEBI:15378"/>
        <dbReference type="ChEBI" id="CHEBI:30616"/>
        <dbReference type="ChEBI" id="CHEBI:43474"/>
        <dbReference type="ChEBI" id="CHEBI:456216"/>
        <dbReference type="EC" id="5.6.2.3"/>
    </reaction>
</comment>
<dbReference type="SUPFAM" id="SSF52540">
    <property type="entry name" value="P-loop containing nucleoside triphosphate hydrolases"/>
    <property type="match status" value="1"/>
</dbReference>
<dbReference type="GO" id="GO:0006281">
    <property type="term" value="P:DNA repair"/>
    <property type="evidence" value="ECO:0007669"/>
    <property type="project" value="UniProtKB-KW"/>
</dbReference>
<organism evidence="3 4">
    <name type="scientific">Hirsutella minnesotensis 3608</name>
    <dbReference type="NCBI Taxonomy" id="1043627"/>
    <lineage>
        <taxon>Eukaryota</taxon>
        <taxon>Fungi</taxon>
        <taxon>Dikarya</taxon>
        <taxon>Ascomycota</taxon>
        <taxon>Pezizomycotina</taxon>
        <taxon>Sordariomycetes</taxon>
        <taxon>Hypocreomycetidae</taxon>
        <taxon>Hypocreales</taxon>
        <taxon>Ophiocordycipitaceae</taxon>
        <taxon>Hirsutella</taxon>
    </lineage>
</organism>
<dbReference type="AlphaFoldDB" id="A0A0F7ZF48"/>
<dbReference type="Pfam" id="PF05970">
    <property type="entry name" value="PIF1"/>
    <property type="match status" value="1"/>
</dbReference>
<dbReference type="EC" id="5.6.2.3" evidence="1"/>
<evidence type="ECO:0000313" key="3">
    <source>
        <dbReference type="EMBL" id="KJZ68516.1"/>
    </source>
</evidence>
<dbReference type="InterPro" id="IPR051055">
    <property type="entry name" value="PIF1_helicase"/>
</dbReference>
<keyword evidence="1" id="KW-0378">Hydrolase</keyword>
<keyword evidence="1" id="KW-0347">Helicase</keyword>
<keyword evidence="1" id="KW-0233">DNA recombination</keyword>
<dbReference type="GO" id="GO:0016887">
    <property type="term" value="F:ATP hydrolysis activity"/>
    <property type="evidence" value="ECO:0007669"/>
    <property type="project" value="RHEA"/>
</dbReference>
<dbReference type="PANTHER" id="PTHR47642:SF5">
    <property type="entry name" value="ATP-DEPENDENT DNA HELICASE"/>
    <property type="match status" value="1"/>
</dbReference>
<dbReference type="InterPro" id="IPR010285">
    <property type="entry name" value="DNA_helicase_pif1-like_DEAD"/>
</dbReference>
<comment type="cofactor">
    <cofactor evidence="1">
        <name>Mg(2+)</name>
        <dbReference type="ChEBI" id="CHEBI:18420"/>
    </cofactor>
</comment>
<dbReference type="GO" id="GO:0043139">
    <property type="term" value="F:5'-3' DNA helicase activity"/>
    <property type="evidence" value="ECO:0007669"/>
    <property type="project" value="UniProtKB-EC"/>
</dbReference>
<keyword evidence="1" id="KW-0547">Nucleotide-binding</keyword>